<organism evidence="5 8">
    <name type="scientific">Actinopolyspora erythraea</name>
    <dbReference type="NCBI Taxonomy" id="414996"/>
    <lineage>
        <taxon>Bacteria</taxon>
        <taxon>Bacillati</taxon>
        <taxon>Actinomycetota</taxon>
        <taxon>Actinomycetes</taxon>
        <taxon>Actinopolysporales</taxon>
        <taxon>Actinopolysporaceae</taxon>
        <taxon>Actinopolyspora</taxon>
    </lineage>
</organism>
<dbReference type="Proteomes" id="UP000215043">
    <property type="component" value="Chromosome"/>
</dbReference>
<feature type="domain" description="AMP-dependent synthetase/ligase" evidence="3">
    <location>
        <begin position="37"/>
        <end position="417"/>
    </location>
</feature>
<evidence type="ECO:0000313" key="8">
    <source>
        <dbReference type="Proteomes" id="UP000215043"/>
    </source>
</evidence>
<evidence type="ECO:0000256" key="2">
    <source>
        <dbReference type="ARBA" id="ARBA00022598"/>
    </source>
</evidence>
<evidence type="ECO:0000313" key="7">
    <source>
        <dbReference type="Proteomes" id="UP000029737"/>
    </source>
</evidence>
<dbReference type="InterPro" id="IPR000873">
    <property type="entry name" value="AMP-dep_synth/lig_dom"/>
</dbReference>
<dbReference type="SUPFAM" id="SSF56801">
    <property type="entry name" value="Acetyl-CoA synthetase-like"/>
    <property type="match status" value="1"/>
</dbReference>
<name>A0A099D7G0_9ACTN</name>
<dbReference type="eggNOG" id="COG0318">
    <property type="taxonomic scope" value="Bacteria"/>
</dbReference>
<reference evidence="6 7" key="1">
    <citation type="journal article" date="2014" name="PLoS ONE">
        <title>Identification and Characterization of a New Erythromycin Biosynthetic Gene Cluster in Actinopolyspora erythraea YIM90600, a Novel Erythronolide-Producing Halophilic Actinomycete Isolated from Salt Field.</title>
        <authorList>
            <person name="Chen D."/>
            <person name="Feng J."/>
            <person name="Huang L."/>
            <person name="Zhang Q."/>
            <person name="Wu J."/>
            <person name="Zhu X."/>
            <person name="Duan Y."/>
            <person name="Xu Z."/>
        </authorList>
    </citation>
    <scope>NUCLEOTIDE SEQUENCE [LARGE SCALE GENOMIC DNA]</scope>
    <source>
        <strain evidence="6 7">YIM90600</strain>
    </source>
</reference>
<evidence type="ECO:0000259" key="3">
    <source>
        <dbReference type="Pfam" id="PF00501"/>
    </source>
</evidence>
<protein>
    <submittedName>
        <fullName evidence="5">Acyl-CoA synthetase</fullName>
    </submittedName>
</protein>
<evidence type="ECO:0000256" key="1">
    <source>
        <dbReference type="ARBA" id="ARBA00006432"/>
    </source>
</evidence>
<dbReference type="InterPro" id="IPR042099">
    <property type="entry name" value="ANL_N_sf"/>
</dbReference>
<accession>A0A099D7G0</accession>
<dbReference type="Pfam" id="PF13193">
    <property type="entry name" value="AMP-binding_C"/>
    <property type="match status" value="1"/>
</dbReference>
<dbReference type="FunFam" id="3.30.300.30:FF:000008">
    <property type="entry name" value="2,3-dihydroxybenzoate-AMP ligase"/>
    <property type="match status" value="1"/>
</dbReference>
<dbReference type="RefSeq" id="WP_043571807.1">
    <property type="nucleotide sequence ID" value="NZ_CP022752.1"/>
</dbReference>
<evidence type="ECO:0000313" key="6">
    <source>
        <dbReference type="EMBL" id="KGI81939.1"/>
    </source>
</evidence>
<reference evidence="5 8" key="2">
    <citation type="submission" date="2017-08" db="EMBL/GenBank/DDBJ databases">
        <title>The complete genome sequence of moderately halophilic actinomycete Actinopolyspora erythraea YIM 90600, the producer of novel erythromycin, novel actinopolysporins A-C and tubercidin.</title>
        <authorList>
            <person name="Yin M."/>
            <person name="Tang S."/>
        </authorList>
    </citation>
    <scope>NUCLEOTIDE SEQUENCE [LARGE SCALE GENOMIC DNA]</scope>
    <source>
        <strain evidence="5 8">YIM 90600</strain>
    </source>
</reference>
<gene>
    <name evidence="5" type="ORF">CDG81_08780</name>
    <name evidence="6" type="ORF">IL38_07895</name>
</gene>
<dbReference type="InterPro" id="IPR025110">
    <property type="entry name" value="AMP-bd_C"/>
</dbReference>
<feature type="domain" description="AMP-binding enzyme C-terminal" evidence="4">
    <location>
        <begin position="467"/>
        <end position="542"/>
    </location>
</feature>
<dbReference type="GO" id="GO:0016878">
    <property type="term" value="F:acid-thiol ligase activity"/>
    <property type="evidence" value="ECO:0007669"/>
    <property type="project" value="UniProtKB-ARBA"/>
</dbReference>
<evidence type="ECO:0000259" key="4">
    <source>
        <dbReference type="Pfam" id="PF13193"/>
    </source>
</evidence>
<dbReference type="HOGENOM" id="CLU_000022_59_7_11"/>
<dbReference type="OrthoDB" id="9803968at2"/>
<dbReference type="Gene3D" id="3.30.300.30">
    <property type="match status" value="1"/>
</dbReference>
<dbReference type="EMBL" id="CP022752">
    <property type="protein sequence ID" value="ASU80969.1"/>
    <property type="molecule type" value="Genomic_DNA"/>
</dbReference>
<dbReference type="PANTHER" id="PTHR43767:SF1">
    <property type="entry name" value="NONRIBOSOMAL PEPTIDE SYNTHASE PES1 (EUROFUNG)-RELATED"/>
    <property type="match status" value="1"/>
</dbReference>
<dbReference type="AlphaFoldDB" id="A0A099D7G0"/>
<dbReference type="KEGG" id="aey:CDG81_08780"/>
<dbReference type="Gene3D" id="3.40.50.12780">
    <property type="entry name" value="N-terminal domain of ligase-like"/>
    <property type="match status" value="1"/>
</dbReference>
<dbReference type="InterPro" id="IPR045851">
    <property type="entry name" value="AMP-bd_C_sf"/>
</dbReference>
<dbReference type="Proteomes" id="UP000029737">
    <property type="component" value="Unassembled WGS sequence"/>
</dbReference>
<dbReference type="Pfam" id="PF00501">
    <property type="entry name" value="AMP-binding"/>
    <property type="match status" value="1"/>
</dbReference>
<sequence>MSSVYDQRPWLDRYAENEPADITPPYEDMLSVLADTRSRFPERVALTYFGTEITYRELDELANGVAHHLADKGFGGGDRLAVYLQNVPQFAVAVLAGWKLGGIVVPLNPMYRSHELITILGDAQPVAVVSSERGWHDVLGEVASANGVTVALTTSELDLAAEHEGTPLGSLERDRPAETDDLLETATARRTATPPTVRVYPDDIALLTYTSGTGGAPKGATNTHRNLSFNTQAFTRRAGSEEGSGMIALAPLFHITGLVCQFGAVLALGGRLDLVYRFEPSVVLRALRRWRPRYMIGPSTAYTALMNHPEASADDFRSFEQVYAGGAPLPSAMVERFRAEFGLYIRNGYGLTETTATATSVPPHLEAPVDEETGTISVGVPTFNCVLRVVDDDGMDLPVRSVGEIVVEGPMVVPSYWNRPEQTEAALPEGRLYTGDVGFMDEQGWFYVVDRKKDMINASGFKIWPREVEDVLYSHPSVREAAVVGVPDSYRGETVRAYVSLVPGRTATVEELAEHCKQRLAAYKYPREVELLEELPKTATGKILRRRLRDEARG</sequence>
<comment type="similarity">
    <text evidence="1">Belongs to the ATP-dependent AMP-binding enzyme family.</text>
</comment>
<dbReference type="InterPro" id="IPR050237">
    <property type="entry name" value="ATP-dep_AMP-bd_enzyme"/>
</dbReference>
<keyword evidence="2" id="KW-0436">Ligase</keyword>
<dbReference type="PANTHER" id="PTHR43767">
    <property type="entry name" value="LONG-CHAIN-FATTY-ACID--COA LIGASE"/>
    <property type="match status" value="1"/>
</dbReference>
<dbReference type="EMBL" id="JPMV01000014">
    <property type="protein sequence ID" value="KGI81939.1"/>
    <property type="molecule type" value="Genomic_DNA"/>
</dbReference>
<keyword evidence="7" id="KW-1185">Reference proteome</keyword>
<evidence type="ECO:0000313" key="5">
    <source>
        <dbReference type="EMBL" id="ASU80969.1"/>
    </source>
</evidence>
<proteinExistence type="inferred from homology"/>